<comment type="caution">
    <text evidence="5">The sequence shown here is derived from an EMBL/GenBank/DDBJ whole genome shotgun (WGS) entry which is preliminary data.</text>
</comment>
<evidence type="ECO:0000256" key="4">
    <source>
        <dbReference type="ARBA" id="ARBA00022679"/>
    </source>
</evidence>
<dbReference type="NCBIfam" id="NF004868">
    <property type="entry name" value="PRK06224.1-5"/>
    <property type="match status" value="1"/>
</dbReference>
<dbReference type="Pfam" id="PF00285">
    <property type="entry name" value="Citrate_synt"/>
    <property type="match status" value="1"/>
</dbReference>
<dbReference type="InterPro" id="IPR016142">
    <property type="entry name" value="Citrate_synth-like_lrg_a-sub"/>
</dbReference>
<dbReference type="PANTHER" id="PTHR11739">
    <property type="entry name" value="CITRATE SYNTHASE"/>
    <property type="match status" value="1"/>
</dbReference>
<dbReference type="EC" id="2.3.3.16" evidence="3"/>
<evidence type="ECO:0000313" key="5">
    <source>
        <dbReference type="EMBL" id="EEP60847.1"/>
    </source>
</evidence>
<dbReference type="OrthoDB" id="9800864at2"/>
<dbReference type="InterPro" id="IPR016143">
    <property type="entry name" value="Citrate_synth-like_sm_a-sub"/>
</dbReference>
<dbReference type="PANTHER" id="PTHR11739:SF4">
    <property type="entry name" value="CITRATE SYNTHASE, PEROXISOMAL"/>
    <property type="match status" value="1"/>
</dbReference>
<reference evidence="5 6" key="1">
    <citation type="submission" date="2009-04" db="EMBL/GenBank/DDBJ databases">
        <authorList>
            <person name="Reysenbach A.-L."/>
            <person name="Heidelberg J.F."/>
            <person name="Nelson W.C."/>
        </authorList>
    </citation>
    <scope>NUCLEOTIDE SEQUENCE [LARGE SCALE GENOMIC DNA]</scope>
    <source>
        <strain evidence="5 6">SS-5</strain>
    </source>
</reference>
<dbReference type="SUPFAM" id="SSF48256">
    <property type="entry name" value="Citrate synthase"/>
    <property type="match status" value="1"/>
</dbReference>
<dbReference type="NCBIfam" id="NF004869">
    <property type="entry name" value="PRK06224.1-6"/>
    <property type="match status" value="1"/>
</dbReference>
<keyword evidence="6" id="KW-1185">Reference proteome</keyword>
<evidence type="ECO:0000256" key="2">
    <source>
        <dbReference type="ARBA" id="ARBA00010566"/>
    </source>
</evidence>
<dbReference type="Proteomes" id="UP000005540">
    <property type="component" value="Unassembled WGS sequence"/>
</dbReference>
<dbReference type="EMBL" id="ABZS01000048">
    <property type="protein sequence ID" value="EEP60847.1"/>
    <property type="molecule type" value="Genomic_DNA"/>
</dbReference>
<evidence type="ECO:0000256" key="3">
    <source>
        <dbReference type="ARBA" id="ARBA00012972"/>
    </source>
</evidence>
<evidence type="ECO:0000313" key="6">
    <source>
        <dbReference type="Proteomes" id="UP000005540"/>
    </source>
</evidence>
<keyword evidence="4" id="KW-0808">Transferase</keyword>
<dbReference type="RefSeq" id="WP_007546385.1">
    <property type="nucleotide sequence ID" value="NZ_ABZS01000048.1"/>
</dbReference>
<dbReference type="GO" id="GO:0016829">
    <property type="term" value="F:lyase activity"/>
    <property type="evidence" value="ECO:0007669"/>
    <property type="project" value="UniProtKB-KW"/>
</dbReference>
<sequence>MAKKWQTKITLNTKEETYIRGYPLTQMIGKLTFSESIYLLLKGELPTENEKRMFDAIFTSVIDHGVAPPSVVALRNVISGGNQLHVGVAAGVLAFGEYHGGALEDAMKFFQEYAKDEEDIYGLAERIAKKAVEEKWRISGYGHKFYKDFDPRSKKLLDLAKELGFYGKHCEFAVSLEDAIEKIKGKKLVLNVDGAIAAITSDMGFDYRLGKGFFIIGRIPGLVAHAFEELTEGVIFRRLDEETEIEYLGNPPREL</sequence>
<dbReference type="UniPathway" id="UPA00223"/>
<dbReference type="AlphaFoldDB" id="C4FJB1"/>
<comment type="pathway">
    <text evidence="1">Carbohydrate metabolism; tricarboxylic acid cycle; isocitrate from oxaloacetate: step 1/2.</text>
</comment>
<dbReference type="GO" id="GO:0006099">
    <property type="term" value="P:tricarboxylic acid cycle"/>
    <property type="evidence" value="ECO:0007669"/>
    <property type="project" value="UniProtKB-UniPathway"/>
</dbReference>
<dbReference type="GO" id="GO:0005975">
    <property type="term" value="P:carbohydrate metabolic process"/>
    <property type="evidence" value="ECO:0007669"/>
    <property type="project" value="TreeGrafter"/>
</dbReference>
<accession>C4FJB1</accession>
<name>C4FJB1_9AQUI</name>
<proteinExistence type="inferred from homology"/>
<keyword evidence="5" id="KW-0456">Lyase</keyword>
<dbReference type="NCBIfam" id="NF004866">
    <property type="entry name" value="PRK06224.1-3"/>
    <property type="match status" value="1"/>
</dbReference>
<dbReference type="GO" id="GO:0005829">
    <property type="term" value="C:cytosol"/>
    <property type="evidence" value="ECO:0007669"/>
    <property type="project" value="TreeGrafter"/>
</dbReference>
<organism evidence="5 6">
    <name type="scientific">Sulfurihydrogenibium yellowstonense SS-5</name>
    <dbReference type="NCBI Taxonomy" id="432331"/>
    <lineage>
        <taxon>Bacteria</taxon>
        <taxon>Pseudomonadati</taxon>
        <taxon>Aquificota</taxon>
        <taxon>Aquificia</taxon>
        <taxon>Aquificales</taxon>
        <taxon>Hydrogenothermaceae</taxon>
        <taxon>Sulfurihydrogenibium</taxon>
    </lineage>
</organism>
<dbReference type="GO" id="GO:0036440">
    <property type="term" value="F:citrate synthase activity"/>
    <property type="evidence" value="ECO:0007669"/>
    <property type="project" value="UniProtKB-EC"/>
</dbReference>
<dbReference type="Gene3D" id="1.10.580.10">
    <property type="entry name" value="Citrate Synthase, domain 1"/>
    <property type="match status" value="2"/>
</dbReference>
<comment type="similarity">
    <text evidence="2">Belongs to the citrate synthase family.</text>
</comment>
<dbReference type="Gene3D" id="1.10.230.10">
    <property type="entry name" value="Cytochrome P450-Terp, domain 2"/>
    <property type="match status" value="1"/>
</dbReference>
<evidence type="ECO:0000256" key="1">
    <source>
        <dbReference type="ARBA" id="ARBA00004751"/>
    </source>
</evidence>
<gene>
    <name evidence="5" type="ORF">SULYE_0653</name>
</gene>
<dbReference type="InterPro" id="IPR002020">
    <property type="entry name" value="Citrate_synthase"/>
</dbReference>
<dbReference type="CDD" id="cd06100">
    <property type="entry name" value="CCL_ACL-C"/>
    <property type="match status" value="1"/>
</dbReference>
<protein>
    <recommendedName>
        <fullName evidence="3">citrate synthase (unknown stereospecificity)</fullName>
        <ecNumber evidence="3">2.3.3.16</ecNumber>
    </recommendedName>
</protein>
<dbReference type="InterPro" id="IPR036969">
    <property type="entry name" value="Citrate_synthase_sf"/>
</dbReference>